<organism evidence="1 2">
    <name type="scientific">Litchfieldella rifensis</name>
    <dbReference type="NCBI Taxonomy" id="762643"/>
    <lineage>
        <taxon>Bacteria</taxon>
        <taxon>Pseudomonadati</taxon>
        <taxon>Pseudomonadota</taxon>
        <taxon>Gammaproteobacteria</taxon>
        <taxon>Oceanospirillales</taxon>
        <taxon>Halomonadaceae</taxon>
        <taxon>Litchfieldella</taxon>
    </lineage>
</organism>
<proteinExistence type="predicted"/>
<evidence type="ECO:0000313" key="1">
    <source>
        <dbReference type="EMBL" id="MFC3282180.1"/>
    </source>
</evidence>
<sequence>MALIFLAGAIMAVSETFPGPQIERAYQAGIALYNQFTQYRDVYAGDIWREERRSDEGVTIHESNQTRDGLTLYTSGDASAAYLIDMDGDVVHEWRRPFSEIWQEGVGSIEKPRPDEFVHMRNARAFPNGDLVALYEGNGDTPYGYGVVKLDRDSNVIWSYPGRAHHQLDIAPDGKIYVLTHEVVDDEVDVLGKQPRLEDFLVVLSPDGEELQKTRLVTTLGESQYRRLLESVPGLSLWDPLHTNTVEYIDREKARNFPFAEEGQVLLSFRALHVIAVFDPGTEEFTWVTRGPWDAQHDPDILPNGHILLFDNRGNHDEAEGESRIIEFNPQTMEIVWQYRGTPEQPFASRIRGDQQRLANGNTLITESDGGRLLEVTPEGEIAWEFVNPVRGGPDDKMIPVMAWAQRLDRAMFDSEFLPPQPSPSEAKTAASQ</sequence>
<keyword evidence="2" id="KW-1185">Reference proteome</keyword>
<name>A0ABV7LIN3_9GAMM</name>
<dbReference type="EMBL" id="JBHRUG010000002">
    <property type="protein sequence ID" value="MFC3282180.1"/>
    <property type="molecule type" value="Genomic_DNA"/>
</dbReference>
<reference evidence="2" key="1">
    <citation type="journal article" date="2019" name="Int. J. Syst. Evol. Microbiol.">
        <title>The Global Catalogue of Microorganisms (GCM) 10K type strain sequencing project: providing services to taxonomists for standard genome sequencing and annotation.</title>
        <authorList>
            <consortium name="The Broad Institute Genomics Platform"/>
            <consortium name="The Broad Institute Genome Sequencing Center for Infectious Disease"/>
            <person name="Wu L."/>
            <person name="Ma J."/>
        </authorList>
    </citation>
    <scope>NUCLEOTIDE SEQUENCE [LARGE SCALE GENOMIC DNA]</scope>
    <source>
        <strain evidence="2">CECT 7698</strain>
    </source>
</reference>
<dbReference type="PANTHER" id="PTHR35340:SF5">
    <property type="entry name" value="ASST-DOMAIN-CONTAINING PROTEIN"/>
    <property type="match status" value="1"/>
</dbReference>
<protein>
    <submittedName>
        <fullName evidence="1">Arylsulfotransferase family protein</fullName>
    </submittedName>
</protein>
<accession>A0ABV7LIN3</accession>
<dbReference type="RefSeq" id="WP_386770687.1">
    <property type="nucleotide sequence ID" value="NZ_JBHRUG010000002.1"/>
</dbReference>
<dbReference type="InterPro" id="IPR053143">
    <property type="entry name" value="Arylsulfate_ST"/>
</dbReference>
<evidence type="ECO:0000313" key="2">
    <source>
        <dbReference type="Proteomes" id="UP001595579"/>
    </source>
</evidence>
<dbReference type="InterPro" id="IPR011047">
    <property type="entry name" value="Quinoprotein_ADH-like_sf"/>
</dbReference>
<dbReference type="PANTHER" id="PTHR35340">
    <property type="entry name" value="PQQ ENZYME REPEAT PROTEIN-RELATED"/>
    <property type="match status" value="1"/>
</dbReference>
<comment type="caution">
    <text evidence="1">The sequence shown here is derived from an EMBL/GenBank/DDBJ whole genome shotgun (WGS) entry which is preliminary data.</text>
</comment>
<dbReference type="InterPro" id="IPR015943">
    <property type="entry name" value="WD40/YVTN_repeat-like_dom_sf"/>
</dbReference>
<gene>
    <name evidence="1" type="ORF">ACFOEV_00980</name>
</gene>
<dbReference type="SUPFAM" id="SSF50998">
    <property type="entry name" value="Quinoprotein alcohol dehydrogenase-like"/>
    <property type="match status" value="1"/>
</dbReference>
<dbReference type="Pfam" id="PF14269">
    <property type="entry name" value="Arylsulfotran_2"/>
    <property type="match status" value="1"/>
</dbReference>
<dbReference type="InterPro" id="IPR039535">
    <property type="entry name" value="ASST-like"/>
</dbReference>
<dbReference type="Proteomes" id="UP001595579">
    <property type="component" value="Unassembled WGS sequence"/>
</dbReference>
<dbReference type="Gene3D" id="2.130.10.10">
    <property type="entry name" value="YVTN repeat-like/Quinoprotein amine dehydrogenase"/>
    <property type="match status" value="1"/>
</dbReference>